<feature type="domain" description="Glycosyltransferase 2-like" evidence="1">
    <location>
        <begin position="5"/>
        <end position="62"/>
    </location>
</feature>
<evidence type="ECO:0000313" key="4">
    <source>
        <dbReference type="Proteomes" id="UP000315145"/>
    </source>
</evidence>
<organism evidence="2 5">
    <name type="scientific">Algibacter amylolyticus</name>
    <dbReference type="NCBI Taxonomy" id="1608400"/>
    <lineage>
        <taxon>Bacteria</taxon>
        <taxon>Pseudomonadati</taxon>
        <taxon>Bacteroidota</taxon>
        <taxon>Flavobacteriia</taxon>
        <taxon>Flavobacteriales</taxon>
        <taxon>Flavobacteriaceae</taxon>
        <taxon>Algibacter</taxon>
    </lineage>
</organism>
<dbReference type="EMBL" id="VMBF01000009">
    <property type="protein sequence ID" value="TSJ73630.1"/>
    <property type="molecule type" value="Genomic_DNA"/>
</dbReference>
<evidence type="ECO:0000313" key="5">
    <source>
        <dbReference type="Proteomes" id="UP000322315"/>
    </source>
</evidence>
<accession>A0A5M7B157</accession>
<reference evidence="2 5" key="1">
    <citation type="journal article" date="2015" name="Int. J. Syst. Evol. Microbiol.">
        <title>Algibacter amylolyticus sp. nov., isolated from intertidal sediment.</title>
        <authorList>
            <person name="Zhang D.C."/>
            <person name="Wu J."/>
            <person name="Neuner K."/>
            <person name="Yao J."/>
            <person name="Margesin R."/>
        </authorList>
    </citation>
    <scope>NUCLEOTIDE SEQUENCE [LARGE SCALE GENOMIC DNA]</scope>
    <source>
        <strain evidence="2 5">RU-4-M-4</strain>
    </source>
</reference>
<name>A0A5M7B157_9FLAO</name>
<dbReference type="OrthoDB" id="1134820at2"/>
<dbReference type="Pfam" id="PF00535">
    <property type="entry name" value="Glycos_transf_2"/>
    <property type="match status" value="1"/>
</dbReference>
<evidence type="ECO:0000313" key="2">
    <source>
        <dbReference type="EMBL" id="KAA5822480.1"/>
    </source>
</evidence>
<dbReference type="AlphaFoldDB" id="A0A5M7B157"/>
<dbReference type="Proteomes" id="UP000322315">
    <property type="component" value="Unassembled WGS sequence"/>
</dbReference>
<keyword evidence="2" id="KW-0808">Transferase</keyword>
<keyword evidence="4" id="KW-1185">Reference proteome</keyword>
<dbReference type="EMBL" id="VWRS01000009">
    <property type="protein sequence ID" value="KAA5822480.1"/>
    <property type="molecule type" value="Genomic_DNA"/>
</dbReference>
<dbReference type="InterPro" id="IPR001173">
    <property type="entry name" value="Glyco_trans_2-like"/>
</dbReference>
<sequence length="154" mass="18144">MRIGIIIVCHNIENNINTDLFVKHLNKAKNIEFCFVNNASKDNTHQILKDIKEISKKNFSILDVKRYKSDNSAVRSGSRYMFSQFNLNHIGYVSTNFLNKKKYSICGLIKHIRTNQDYILEYNKQLKEDSVMKQTMFQSVFSITEYLEKSRTPY</sequence>
<evidence type="ECO:0000259" key="1">
    <source>
        <dbReference type="Pfam" id="PF00535"/>
    </source>
</evidence>
<proteinExistence type="predicted"/>
<protein>
    <submittedName>
        <fullName evidence="2">Glycosyltransferase</fullName>
    </submittedName>
</protein>
<reference evidence="2" key="3">
    <citation type="submission" date="2019-09" db="EMBL/GenBank/DDBJ databases">
        <authorList>
            <person name="Zhang D.-C."/>
        </authorList>
    </citation>
    <scope>NUCLEOTIDE SEQUENCE</scope>
    <source>
        <strain evidence="2">RU-4-M-4</strain>
    </source>
</reference>
<evidence type="ECO:0000313" key="3">
    <source>
        <dbReference type="EMBL" id="TSJ73630.1"/>
    </source>
</evidence>
<dbReference type="GO" id="GO:0016740">
    <property type="term" value="F:transferase activity"/>
    <property type="evidence" value="ECO:0007669"/>
    <property type="project" value="UniProtKB-KW"/>
</dbReference>
<comment type="caution">
    <text evidence="2">The sequence shown here is derived from an EMBL/GenBank/DDBJ whole genome shotgun (WGS) entry which is preliminary data.</text>
</comment>
<reference evidence="3 4" key="2">
    <citation type="submission" date="2019-07" db="EMBL/GenBank/DDBJ databases">
        <title>Algibacter marinivivus sp. nov., isolated from the surface of a marine red alga.</title>
        <authorList>
            <person name="Zhong X."/>
            <person name="Xu W."/>
            <person name="Zhang Y."/>
            <person name="Zhang Q."/>
            <person name="Du Z."/>
        </authorList>
    </citation>
    <scope>NUCLEOTIDE SEQUENCE [LARGE SCALE GENOMIC DNA]</scope>
    <source>
        <strain evidence="3 4">RU-4-M-4</strain>
    </source>
</reference>
<gene>
    <name evidence="2" type="ORF">F2B50_14335</name>
    <name evidence="3" type="ORF">FPF71_14335</name>
</gene>
<dbReference type="Proteomes" id="UP000315145">
    <property type="component" value="Unassembled WGS sequence"/>
</dbReference>